<evidence type="ECO:0000313" key="3">
    <source>
        <dbReference type="Proteomes" id="UP001434337"/>
    </source>
</evidence>
<organism evidence="2 3">
    <name type="scientific">Propioniciclava soli</name>
    <dbReference type="NCBI Taxonomy" id="2775081"/>
    <lineage>
        <taxon>Bacteria</taxon>
        <taxon>Bacillati</taxon>
        <taxon>Actinomycetota</taxon>
        <taxon>Actinomycetes</taxon>
        <taxon>Propionibacteriales</taxon>
        <taxon>Propionibacteriaceae</taxon>
        <taxon>Propioniciclava</taxon>
    </lineage>
</organism>
<proteinExistence type="predicted"/>
<keyword evidence="1" id="KW-1133">Transmembrane helix</keyword>
<evidence type="ECO:0000313" key="2">
    <source>
        <dbReference type="EMBL" id="WZW99012.1"/>
    </source>
</evidence>
<keyword evidence="3" id="KW-1185">Reference proteome</keyword>
<dbReference type="Proteomes" id="UP001434337">
    <property type="component" value="Chromosome"/>
</dbReference>
<sequence length="93" mass="10032">MAGQLTERSHAVWPTGFWARALVALPFLVLANLAGWLLATLLGQWPWPDALVWLALFGPVTVLVGAVAIAGAAQPGTRVRLWPVPRGLTQRRA</sequence>
<reference evidence="2 3" key="1">
    <citation type="journal article" date="2023" name="Environ Microbiome">
        <title>A coral-associated actinobacterium mitigates coral bleaching under heat stress.</title>
        <authorList>
            <person name="Li J."/>
            <person name="Zou Y."/>
            <person name="Li Q."/>
            <person name="Zhang J."/>
            <person name="Bourne D.G."/>
            <person name="Lyu Y."/>
            <person name="Liu C."/>
            <person name="Zhang S."/>
        </authorList>
    </citation>
    <scope>NUCLEOTIDE SEQUENCE [LARGE SCALE GENOMIC DNA]</scope>
    <source>
        <strain evidence="2 3">SCSIO 13291</strain>
    </source>
</reference>
<evidence type="ECO:0008006" key="4">
    <source>
        <dbReference type="Google" id="ProtNLM"/>
    </source>
</evidence>
<feature type="transmembrane region" description="Helical" evidence="1">
    <location>
        <begin position="51"/>
        <end position="73"/>
    </location>
</feature>
<feature type="transmembrane region" description="Helical" evidence="1">
    <location>
        <begin position="21"/>
        <end position="45"/>
    </location>
</feature>
<name>A0ABZ3C9Y4_9ACTN</name>
<accession>A0ABZ3C9Y4</accession>
<keyword evidence="1" id="KW-0472">Membrane</keyword>
<dbReference type="EMBL" id="CP115965">
    <property type="protein sequence ID" value="WZW99012.1"/>
    <property type="molecule type" value="Genomic_DNA"/>
</dbReference>
<protein>
    <recommendedName>
        <fullName evidence="4">DUF4175 domain-containing protein</fullName>
    </recommendedName>
</protein>
<evidence type="ECO:0000256" key="1">
    <source>
        <dbReference type="SAM" id="Phobius"/>
    </source>
</evidence>
<gene>
    <name evidence="2" type="ORF">PCC79_02030</name>
</gene>
<dbReference type="RefSeq" id="WP_342372862.1">
    <property type="nucleotide sequence ID" value="NZ_CP115965.1"/>
</dbReference>
<keyword evidence="1" id="KW-0812">Transmembrane</keyword>